<protein>
    <submittedName>
        <fullName evidence="1">Uncharacterized protein</fullName>
    </submittedName>
</protein>
<name>A0A225WKP9_9STRA</name>
<dbReference type="EMBL" id="NBNE01000609">
    <property type="protein sequence ID" value="OWZ18296.1"/>
    <property type="molecule type" value="Genomic_DNA"/>
</dbReference>
<accession>A0A225WKP9</accession>
<comment type="caution">
    <text evidence="1">The sequence shown here is derived from an EMBL/GenBank/DDBJ whole genome shotgun (WGS) entry which is preliminary data.</text>
</comment>
<keyword evidence="2" id="KW-1185">Reference proteome</keyword>
<evidence type="ECO:0000313" key="1">
    <source>
        <dbReference type="EMBL" id="OWZ18296.1"/>
    </source>
</evidence>
<organism evidence="1 2">
    <name type="scientific">Phytophthora megakarya</name>
    <dbReference type="NCBI Taxonomy" id="4795"/>
    <lineage>
        <taxon>Eukaryota</taxon>
        <taxon>Sar</taxon>
        <taxon>Stramenopiles</taxon>
        <taxon>Oomycota</taxon>
        <taxon>Peronosporomycetes</taxon>
        <taxon>Peronosporales</taxon>
        <taxon>Peronosporaceae</taxon>
        <taxon>Phytophthora</taxon>
    </lineage>
</organism>
<dbReference type="AlphaFoldDB" id="A0A225WKP9"/>
<sequence>MLRNERLVETSPEKATVEYKRRALVEHIIRILGRFWRGKRT</sequence>
<dbReference type="Proteomes" id="UP000198211">
    <property type="component" value="Unassembled WGS sequence"/>
</dbReference>
<reference evidence="2" key="1">
    <citation type="submission" date="2017-03" db="EMBL/GenBank/DDBJ databases">
        <title>Phytopthora megakarya and P. palmivora, two closely related causual agents of cacao black pod achieved similar genome size and gene model numbers by different mechanisms.</title>
        <authorList>
            <person name="Ali S."/>
            <person name="Shao J."/>
            <person name="Larry D.J."/>
            <person name="Kronmiller B."/>
            <person name="Shen D."/>
            <person name="Strem M.D."/>
            <person name="Melnick R.L."/>
            <person name="Guiltinan M.J."/>
            <person name="Tyler B.M."/>
            <person name="Meinhardt L.W."/>
            <person name="Bailey B.A."/>
        </authorList>
    </citation>
    <scope>NUCLEOTIDE SEQUENCE [LARGE SCALE GENOMIC DNA]</scope>
    <source>
        <strain evidence="2">zdho120</strain>
    </source>
</reference>
<proteinExistence type="predicted"/>
<gene>
    <name evidence="1" type="ORF">PHMEG_0007636</name>
</gene>
<evidence type="ECO:0000313" key="2">
    <source>
        <dbReference type="Proteomes" id="UP000198211"/>
    </source>
</evidence>